<organism evidence="3 4">
    <name type="scientific">Paenibacillus monticola</name>
    <dbReference type="NCBI Taxonomy" id="2666075"/>
    <lineage>
        <taxon>Bacteria</taxon>
        <taxon>Bacillati</taxon>
        <taxon>Bacillota</taxon>
        <taxon>Bacilli</taxon>
        <taxon>Bacillales</taxon>
        <taxon>Paenibacillaceae</taxon>
        <taxon>Paenibacillus</taxon>
    </lineage>
</organism>
<sequence length="233" mass="24874">MQMFDRFRENANIGELVVIQEGVVLGKNVSIGHHTAILGNTRIGDNVTIGSHCIIGVYPGGNANMRKTETTLPPLEIKSNVKIGNHVSIYTGTIISEEAFIGDQASIREKVRIGTNTVIGRGAMVELNTSIGSHCTIQTLAYVTADTTIEDHVFIGPCVSMSNDKYMGAKEFTLRGPYIKEGAKIGNNASLLPAIIIGRNTVVGAGAVVTKNVPDFETVVGNPARKVPDKNTL</sequence>
<dbReference type="EMBL" id="WJXB01000002">
    <property type="protein sequence ID" value="MRN52344.1"/>
    <property type="molecule type" value="Genomic_DNA"/>
</dbReference>
<dbReference type="Gene3D" id="2.160.10.10">
    <property type="entry name" value="Hexapeptide repeat proteins"/>
    <property type="match status" value="2"/>
</dbReference>
<dbReference type="PANTHER" id="PTHR43300:SF4">
    <property type="entry name" value="ACYL-[ACYL-CARRIER-PROTEIN]--UDP-N-ACETYLGLUCOSAMINE O-ACYLTRANSFERASE"/>
    <property type="match status" value="1"/>
</dbReference>
<dbReference type="CDD" id="cd03358">
    <property type="entry name" value="LbH_WxcM_N_like"/>
    <property type="match status" value="1"/>
</dbReference>
<keyword evidence="4" id="KW-1185">Reference proteome</keyword>
<evidence type="ECO:0000256" key="2">
    <source>
        <dbReference type="ARBA" id="ARBA00022737"/>
    </source>
</evidence>
<dbReference type="AlphaFoldDB" id="A0A7X2L0H5"/>
<evidence type="ECO:0000313" key="4">
    <source>
        <dbReference type="Proteomes" id="UP000463051"/>
    </source>
</evidence>
<reference evidence="3 4" key="1">
    <citation type="submission" date="2019-11" db="EMBL/GenBank/DDBJ databases">
        <title>Paenibacillus monticola sp. nov., a novel PGPR strain isolated from mountain sample in China.</title>
        <authorList>
            <person name="Zhao Q."/>
            <person name="Li H.-P."/>
            <person name="Zhang J.-L."/>
        </authorList>
    </citation>
    <scope>NUCLEOTIDE SEQUENCE [LARGE SCALE GENOMIC DNA]</scope>
    <source>
        <strain evidence="3 4">LC-T2</strain>
    </source>
</reference>
<dbReference type="InterPro" id="IPR011004">
    <property type="entry name" value="Trimer_LpxA-like_sf"/>
</dbReference>
<comment type="caution">
    <text evidence="3">The sequence shown here is derived from an EMBL/GenBank/DDBJ whole genome shotgun (WGS) entry which is preliminary data.</text>
</comment>
<dbReference type="PANTHER" id="PTHR43300">
    <property type="entry name" value="ACETYLTRANSFERASE"/>
    <property type="match status" value="1"/>
</dbReference>
<keyword evidence="1 3" id="KW-0808">Transferase</keyword>
<evidence type="ECO:0000313" key="3">
    <source>
        <dbReference type="EMBL" id="MRN52344.1"/>
    </source>
</evidence>
<dbReference type="InterPro" id="IPR050179">
    <property type="entry name" value="Trans_hexapeptide_repeat"/>
</dbReference>
<keyword evidence="2" id="KW-0677">Repeat</keyword>
<name>A0A7X2L0H5_9BACL</name>
<dbReference type="SUPFAM" id="SSF51161">
    <property type="entry name" value="Trimeric LpxA-like enzymes"/>
    <property type="match status" value="1"/>
</dbReference>
<protein>
    <submittedName>
        <fullName evidence="3">N-acetyltransferase</fullName>
    </submittedName>
</protein>
<accession>A0A7X2L0H5</accession>
<dbReference type="Pfam" id="PF14602">
    <property type="entry name" value="Hexapep_2"/>
    <property type="match status" value="1"/>
</dbReference>
<gene>
    <name evidence="3" type="ORF">GJB61_04970</name>
</gene>
<evidence type="ECO:0000256" key="1">
    <source>
        <dbReference type="ARBA" id="ARBA00022679"/>
    </source>
</evidence>
<dbReference type="InterPro" id="IPR018357">
    <property type="entry name" value="Hexapep_transf_CS"/>
</dbReference>
<dbReference type="InterPro" id="IPR001451">
    <property type="entry name" value="Hexapep"/>
</dbReference>
<dbReference type="PROSITE" id="PS00101">
    <property type="entry name" value="HEXAPEP_TRANSFERASES"/>
    <property type="match status" value="1"/>
</dbReference>
<dbReference type="Pfam" id="PF00132">
    <property type="entry name" value="Hexapep"/>
    <property type="match status" value="2"/>
</dbReference>
<dbReference type="Proteomes" id="UP000463051">
    <property type="component" value="Unassembled WGS sequence"/>
</dbReference>
<proteinExistence type="predicted"/>
<dbReference type="GO" id="GO:0016740">
    <property type="term" value="F:transferase activity"/>
    <property type="evidence" value="ECO:0007669"/>
    <property type="project" value="UniProtKB-KW"/>
</dbReference>